<protein>
    <recommendedName>
        <fullName evidence="3">Toxin-antitoxin system, antitoxin component, ribbon-helix-helix domain protein</fullName>
    </recommendedName>
</protein>
<evidence type="ECO:0000313" key="2">
    <source>
        <dbReference type="Proteomes" id="UP000018458"/>
    </source>
</evidence>
<organism evidence="1 2">
    <name type="scientific">Succinatimonas hippei (strain DSM 22608 / JCM 16073 / KCTC 15190 / YIT 12066)</name>
    <dbReference type="NCBI Taxonomy" id="762983"/>
    <lineage>
        <taxon>Bacteria</taxon>
        <taxon>Pseudomonadati</taxon>
        <taxon>Pseudomonadota</taxon>
        <taxon>Gammaproteobacteria</taxon>
        <taxon>Aeromonadales</taxon>
        <taxon>Succinivibrionaceae</taxon>
        <taxon>Succinatimonas</taxon>
    </lineage>
</organism>
<dbReference type="AlphaFoldDB" id="E8LIX7"/>
<dbReference type="Proteomes" id="UP000018458">
    <property type="component" value="Unassembled WGS sequence"/>
</dbReference>
<keyword evidence="2" id="KW-1185">Reference proteome</keyword>
<accession>E8LIX7</accession>
<evidence type="ECO:0008006" key="3">
    <source>
        <dbReference type="Google" id="ProtNLM"/>
    </source>
</evidence>
<evidence type="ECO:0000313" key="1">
    <source>
        <dbReference type="EMBL" id="EFY07508.1"/>
    </source>
</evidence>
<comment type="caution">
    <text evidence="1">The sequence shown here is derived from an EMBL/GenBank/DDBJ whole genome shotgun (WGS) entry which is preliminary data.</text>
</comment>
<dbReference type="STRING" id="762983.HMPREF9444_00649"/>
<dbReference type="HOGENOM" id="CLU_2653114_0_0_6"/>
<gene>
    <name evidence="1" type="ORF">HMPREF9444_00649</name>
</gene>
<proteinExistence type="predicted"/>
<dbReference type="EMBL" id="AEVO01000031">
    <property type="protein sequence ID" value="EFY07508.1"/>
    <property type="molecule type" value="Genomic_DNA"/>
</dbReference>
<sequence length="76" mass="8952">MSKITIELNAKQYDKLQQLVDSRNIDINQYIKNLLLSHIANNFDNEHETVALTNQEVRSLCTKIFAKRDELYKRLS</sequence>
<name>E8LIX7_SUCHY</name>
<reference evidence="1 2" key="1">
    <citation type="submission" date="2011-01" db="EMBL/GenBank/DDBJ databases">
        <authorList>
            <person name="Weinstock G."/>
            <person name="Sodergren E."/>
            <person name="Clifton S."/>
            <person name="Fulton L."/>
            <person name="Fulton B."/>
            <person name="Courtney L."/>
            <person name="Fronick C."/>
            <person name="Harrison M."/>
            <person name="Strong C."/>
            <person name="Farmer C."/>
            <person name="Delahaunty K."/>
            <person name="Markovic C."/>
            <person name="Hall O."/>
            <person name="Minx P."/>
            <person name="Tomlinson C."/>
            <person name="Mitreva M."/>
            <person name="Hou S."/>
            <person name="Chen J."/>
            <person name="Wollam A."/>
            <person name="Pepin K.H."/>
            <person name="Johnson M."/>
            <person name="Bhonagiri V."/>
            <person name="Zhang X."/>
            <person name="Suruliraj S."/>
            <person name="Warren W."/>
            <person name="Chinwalla A."/>
            <person name="Mardis E.R."/>
            <person name="Wilson R.K."/>
        </authorList>
    </citation>
    <scope>NUCLEOTIDE SEQUENCE [LARGE SCALE GENOMIC DNA]</scope>
    <source>
        <strain evidence="2">DSM 22608 / JCM 16073 / KCTC 15190 / YIT 12066</strain>
    </source>
</reference>